<evidence type="ECO:0000259" key="1">
    <source>
        <dbReference type="Pfam" id="PF13568"/>
    </source>
</evidence>
<name>A0A938WWE5_9BACT</name>
<feature type="domain" description="Outer membrane protein beta-barrel" evidence="1">
    <location>
        <begin position="29"/>
        <end position="226"/>
    </location>
</feature>
<protein>
    <submittedName>
        <fullName evidence="2">PorT family protein</fullName>
    </submittedName>
</protein>
<dbReference type="Gene3D" id="2.40.160.20">
    <property type="match status" value="1"/>
</dbReference>
<dbReference type="RefSeq" id="WP_205105763.1">
    <property type="nucleotide sequence ID" value="NZ_JACJJG010000108.1"/>
</dbReference>
<dbReference type="EMBL" id="JACJJG010000108">
    <property type="protein sequence ID" value="MBM6674655.1"/>
    <property type="molecule type" value="Genomic_DNA"/>
</dbReference>
<accession>A0A938WWE5</accession>
<sequence length="250" mass="27985">MKKTIFTLIVAAITAVPACAGGLLDNLVYNLRFGYSIGGTAPMGMPATIRSMDKFTLTPNFNLGLGIYRDLSEHWGLTTGLYLENKGMDVEASVKNYRMAFVHGGQRLEGNFTGGVSMEVEQWMLTLPLMATYAVNKNLHIKLGPYLSYVRSHNFTGYAYGGYIRVGNPTGQKVNIGTEEGSRGTFDFSEDMRSWQFGMLAGVDWYFHKHWGCFADLSWGFTDIFDNDFDTIEQNLYPVYGTIGISYRIK</sequence>
<proteinExistence type="predicted"/>
<dbReference type="AlphaFoldDB" id="A0A938WWE5"/>
<dbReference type="Proteomes" id="UP000706891">
    <property type="component" value="Unassembled WGS sequence"/>
</dbReference>
<reference evidence="2" key="1">
    <citation type="submission" date="2020-08" db="EMBL/GenBank/DDBJ databases">
        <authorList>
            <person name="Cejkova D."/>
            <person name="Kubasova T."/>
            <person name="Jahodarova E."/>
            <person name="Rychlik I."/>
        </authorList>
    </citation>
    <scope>NUCLEOTIDE SEQUENCE</scope>
    <source>
        <strain evidence="2">An824</strain>
    </source>
</reference>
<reference evidence="2" key="2">
    <citation type="journal article" date="2021" name="Sci. Rep.">
        <title>The distribution of antibiotic resistance genes in chicken gut microbiota commensals.</title>
        <authorList>
            <person name="Juricova H."/>
            <person name="Matiasovicova J."/>
            <person name="Kubasova T."/>
            <person name="Cejkova D."/>
            <person name="Rychlik I."/>
        </authorList>
    </citation>
    <scope>NUCLEOTIDE SEQUENCE</scope>
    <source>
        <strain evidence="2">An824</strain>
    </source>
</reference>
<dbReference type="InterPro" id="IPR025665">
    <property type="entry name" value="Beta-barrel_OMP_2"/>
</dbReference>
<gene>
    <name evidence="2" type="ORF">H6A34_12315</name>
</gene>
<keyword evidence="3" id="KW-1185">Reference proteome</keyword>
<evidence type="ECO:0000313" key="3">
    <source>
        <dbReference type="Proteomes" id="UP000706891"/>
    </source>
</evidence>
<evidence type="ECO:0000313" key="2">
    <source>
        <dbReference type="EMBL" id="MBM6674655.1"/>
    </source>
</evidence>
<comment type="caution">
    <text evidence="2">The sequence shown here is derived from an EMBL/GenBank/DDBJ whole genome shotgun (WGS) entry which is preliminary data.</text>
</comment>
<organism evidence="2 3">
    <name type="scientific">Marseilla massiliensis</name>
    <dbReference type="NCBI Taxonomy" id="1841864"/>
    <lineage>
        <taxon>Bacteria</taxon>
        <taxon>Pseudomonadati</taxon>
        <taxon>Bacteroidota</taxon>
        <taxon>Bacteroidia</taxon>
        <taxon>Bacteroidales</taxon>
        <taxon>Prevotellaceae</taxon>
        <taxon>Marseilla</taxon>
    </lineage>
</organism>
<dbReference type="Pfam" id="PF13568">
    <property type="entry name" value="OMP_b-brl_2"/>
    <property type="match status" value="1"/>
</dbReference>